<dbReference type="RefSeq" id="WP_379762398.1">
    <property type="nucleotide sequence ID" value="NZ_JBHSCL010000003.1"/>
</dbReference>
<protein>
    <recommendedName>
        <fullName evidence="3">Late embryogenesis abundant protein LEA-2 subgroup domain-containing protein</fullName>
    </recommendedName>
</protein>
<evidence type="ECO:0000313" key="1">
    <source>
        <dbReference type="EMBL" id="MFC4219006.1"/>
    </source>
</evidence>
<accession>A0ABV8PIY2</accession>
<dbReference type="EMBL" id="JBHSCL010000003">
    <property type="protein sequence ID" value="MFC4219006.1"/>
    <property type="molecule type" value="Genomic_DNA"/>
</dbReference>
<proteinExistence type="predicted"/>
<comment type="caution">
    <text evidence="1">The sequence shown here is derived from an EMBL/GenBank/DDBJ whole genome shotgun (WGS) entry which is preliminary data.</text>
</comment>
<dbReference type="Proteomes" id="UP001595841">
    <property type="component" value="Unassembled WGS sequence"/>
</dbReference>
<name>A0ABV8PIY2_9FLAO</name>
<gene>
    <name evidence="1" type="ORF">ACFOWS_02610</name>
</gene>
<sequence length="154" mass="16453">MKIKTKHILLGGLAIVAGFSIWGGKKAYDINSVAQKVKISLRGFKLPELFGLSVRSKVNVALANPTATPLDVSTGGLVTLTTIRVYNKENRLVATANPGLTNISIPAYSEVVVQDIPIESNVTSILNTLLIGSTNAKDYRVEAEISALGRTFTI</sequence>
<reference evidence="2" key="1">
    <citation type="journal article" date="2019" name="Int. J. Syst. Evol. Microbiol.">
        <title>The Global Catalogue of Microorganisms (GCM) 10K type strain sequencing project: providing services to taxonomists for standard genome sequencing and annotation.</title>
        <authorList>
            <consortium name="The Broad Institute Genomics Platform"/>
            <consortium name="The Broad Institute Genome Sequencing Center for Infectious Disease"/>
            <person name="Wu L."/>
            <person name="Ma J."/>
        </authorList>
    </citation>
    <scope>NUCLEOTIDE SEQUENCE [LARGE SCALE GENOMIC DNA]</scope>
    <source>
        <strain evidence="2">CGMCC 1.15774</strain>
    </source>
</reference>
<keyword evidence="2" id="KW-1185">Reference proteome</keyword>
<evidence type="ECO:0008006" key="3">
    <source>
        <dbReference type="Google" id="ProtNLM"/>
    </source>
</evidence>
<evidence type="ECO:0000313" key="2">
    <source>
        <dbReference type="Proteomes" id="UP001595841"/>
    </source>
</evidence>
<organism evidence="1 2">
    <name type="scientific">Flagellimonas marina</name>
    <dbReference type="NCBI Taxonomy" id="1775168"/>
    <lineage>
        <taxon>Bacteria</taxon>
        <taxon>Pseudomonadati</taxon>
        <taxon>Bacteroidota</taxon>
        <taxon>Flavobacteriia</taxon>
        <taxon>Flavobacteriales</taxon>
        <taxon>Flavobacteriaceae</taxon>
        <taxon>Flagellimonas</taxon>
    </lineage>
</organism>